<dbReference type="EnsemblMetazoa" id="ASIC004492-RA">
    <property type="protein sequence ID" value="ASIC004492-PA"/>
    <property type="gene ID" value="ASIC004492"/>
</dbReference>
<dbReference type="VEuPathDB" id="VectorBase:ASIC004492"/>
<dbReference type="InterPro" id="IPR006828">
    <property type="entry name" value="ASC_dom"/>
</dbReference>
<dbReference type="GO" id="GO:0007165">
    <property type="term" value="P:signal transduction"/>
    <property type="evidence" value="ECO:0007669"/>
    <property type="project" value="TreeGrafter"/>
</dbReference>
<dbReference type="InterPro" id="IPR013783">
    <property type="entry name" value="Ig-like_fold"/>
</dbReference>
<protein>
    <recommendedName>
        <fullName evidence="3">5'-AMP-activated protein kinase subunit beta-1</fullName>
    </recommendedName>
</protein>
<dbReference type="CDD" id="cd02859">
    <property type="entry name" value="E_set_AMPKbeta_like_N"/>
    <property type="match status" value="1"/>
</dbReference>
<evidence type="ECO:0000256" key="1">
    <source>
        <dbReference type="ARBA" id="ARBA00010926"/>
    </source>
</evidence>
<dbReference type="SMART" id="SM01010">
    <property type="entry name" value="AMPKBI"/>
    <property type="match status" value="1"/>
</dbReference>
<dbReference type="OMA" id="MYATSIV"/>
<dbReference type="SUPFAM" id="SSF160219">
    <property type="entry name" value="AMPKBI-like"/>
    <property type="match status" value="1"/>
</dbReference>
<keyword evidence="7" id="KW-1185">Reference proteome</keyword>
<evidence type="ECO:0000259" key="4">
    <source>
        <dbReference type="SMART" id="SM01010"/>
    </source>
</evidence>
<dbReference type="GO" id="GO:0005737">
    <property type="term" value="C:cytoplasm"/>
    <property type="evidence" value="ECO:0007669"/>
    <property type="project" value="TreeGrafter"/>
</dbReference>
<dbReference type="Pfam" id="PF04739">
    <property type="entry name" value="AMPKBI"/>
    <property type="match status" value="1"/>
</dbReference>
<evidence type="ECO:0000313" key="6">
    <source>
        <dbReference type="EnsemblMetazoa" id="ASIC004492-PA"/>
    </source>
</evidence>
<reference evidence="6" key="2">
    <citation type="submission" date="2020-05" db="UniProtKB">
        <authorList>
            <consortium name="EnsemblMetazoa"/>
        </authorList>
    </citation>
    <scope>IDENTIFICATION</scope>
</reference>
<evidence type="ECO:0000313" key="7">
    <source>
        <dbReference type="Proteomes" id="UP000030765"/>
    </source>
</evidence>
<comment type="similarity">
    <text evidence="1">Belongs to the 5'-AMP-activated protein kinase beta subunit family.</text>
</comment>
<evidence type="ECO:0000256" key="2">
    <source>
        <dbReference type="ARBA" id="ARBA00025180"/>
    </source>
</evidence>
<dbReference type="InterPro" id="IPR014756">
    <property type="entry name" value="Ig_E-set"/>
</dbReference>
<comment type="function">
    <text evidence="2">Non-catalytic subunit of AMP-activated protein kinase (AMPK), an energy sensor protein kinase that plays a key role in regulating cellular energy metabolism. In response to reduction of intracellular ATP levels, AMPK activates energy-producing pathways and inhibits energy-consuming processes: inhibits protein, carbohydrate and lipid biosynthesis, as well as cell growth and proliferation. AMPK acts via direct phosphorylation of metabolic enzymes, and by longer-term effects via phosphorylation of transcription regulators. Also acts as a regulator of cellular polarity by remodeling the actin cytoskeleton; probably by indirectly activating myosin. Beta non-catalytic subunit acts as a scaffold on which the AMPK complex assembles, via its C-terminus that bridges alpha (PRKAA1 or PRKAA2) and gamma subunits (PRKAG1, PRKAG2 or PRKAG3).</text>
</comment>
<reference evidence="5 7" key="1">
    <citation type="journal article" date="2014" name="BMC Genomics">
        <title>Genome sequence of Anopheles sinensis provides insight into genetics basis of mosquito competence for malaria parasites.</title>
        <authorList>
            <person name="Zhou D."/>
            <person name="Zhang D."/>
            <person name="Ding G."/>
            <person name="Shi L."/>
            <person name="Hou Q."/>
            <person name="Ye Y."/>
            <person name="Xu Y."/>
            <person name="Zhou H."/>
            <person name="Xiong C."/>
            <person name="Li S."/>
            <person name="Yu J."/>
            <person name="Hong S."/>
            <person name="Yu X."/>
            <person name="Zou P."/>
            <person name="Chen C."/>
            <person name="Chang X."/>
            <person name="Wang W."/>
            <person name="Lv Y."/>
            <person name="Sun Y."/>
            <person name="Ma L."/>
            <person name="Shen B."/>
            <person name="Zhu C."/>
        </authorList>
    </citation>
    <scope>NUCLEOTIDE SEQUENCE [LARGE SCALE GENOMIC DNA]</scope>
</reference>
<dbReference type="VEuPathDB" id="VectorBase:ASIS023539"/>
<dbReference type="Proteomes" id="UP000030765">
    <property type="component" value="Unassembled WGS sequence"/>
</dbReference>
<dbReference type="OrthoDB" id="531008at2759"/>
<dbReference type="GO" id="GO:0019901">
    <property type="term" value="F:protein kinase binding"/>
    <property type="evidence" value="ECO:0007669"/>
    <property type="project" value="TreeGrafter"/>
</dbReference>
<dbReference type="EMBL" id="ATLV01013125">
    <property type="status" value="NOT_ANNOTATED_CDS"/>
    <property type="molecule type" value="Genomic_DNA"/>
</dbReference>
<dbReference type="InterPro" id="IPR050827">
    <property type="entry name" value="CRP1_MDG1_kinase"/>
</dbReference>
<name>A0A084VH27_ANOSI</name>
<evidence type="ECO:0000313" key="5">
    <source>
        <dbReference type="EMBL" id="KFB37271.1"/>
    </source>
</evidence>
<gene>
    <name evidence="5" type="ORF">ZHAS_00004492</name>
</gene>
<proteinExistence type="inferred from homology"/>
<dbReference type="Gene3D" id="2.60.40.10">
    <property type="entry name" value="Immunoglobulins"/>
    <property type="match status" value="1"/>
</dbReference>
<dbReference type="InterPro" id="IPR037256">
    <property type="entry name" value="ASC_dom_sf"/>
</dbReference>
<accession>A0A084VH27</accession>
<dbReference type="InterPro" id="IPR032640">
    <property type="entry name" value="AMPK1_CBM"/>
</dbReference>
<dbReference type="STRING" id="74873.A0A084VH27"/>
<evidence type="ECO:0000256" key="3">
    <source>
        <dbReference type="ARBA" id="ARBA00040010"/>
    </source>
</evidence>
<feature type="domain" description="Association with the SNF1 complex (ASC)" evidence="4">
    <location>
        <begin position="167"/>
        <end position="238"/>
    </location>
</feature>
<dbReference type="PANTHER" id="PTHR10343:SF84">
    <property type="entry name" value="5'-AMP-ACTIVATED PROTEIN KINASE SUBUNIT BETA-1"/>
    <property type="match status" value="1"/>
</dbReference>
<dbReference type="Gene3D" id="6.20.250.60">
    <property type="match status" value="1"/>
</dbReference>
<sequence>MGNAASILRKERFKSEANDSISETPLMEEQGLVFDETPISMQDQQGDGVQSATVPTVMRWDGGGKKVYVSGSFSKWKALPMIESLGDFFTIVNIPEGDHLYKFLVDGEWKYDPKMKCVEDAGVTCNLVTVGQTISEYSKRSSRTVKKRTMLIRRSGVNIFQRQTHGARNQARQFFHPICWRLPPTKTLHYRESPILAEPNSSTLNHMYATSIVDGVMVLSTTQRNRNKNVTRLFYKPI</sequence>
<dbReference type="AlphaFoldDB" id="A0A084VH27"/>
<dbReference type="SUPFAM" id="SSF81296">
    <property type="entry name" value="E set domains"/>
    <property type="match status" value="1"/>
</dbReference>
<organism evidence="5">
    <name type="scientific">Anopheles sinensis</name>
    <name type="common">Mosquito</name>
    <dbReference type="NCBI Taxonomy" id="74873"/>
    <lineage>
        <taxon>Eukaryota</taxon>
        <taxon>Metazoa</taxon>
        <taxon>Ecdysozoa</taxon>
        <taxon>Arthropoda</taxon>
        <taxon>Hexapoda</taxon>
        <taxon>Insecta</taxon>
        <taxon>Pterygota</taxon>
        <taxon>Neoptera</taxon>
        <taxon>Endopterygota</taxon>
        <taxon>Diptera</taxon>
        <taxon>Nematocera</taxon>
        <taxon>Culicoidea</taxon>
        <taxon>Culicidae</taxon>
        <taxon>Anophelinae</taxon>
        <taxon>Anopheles</taxon>
    </lineage>
</organism>
<dbReference type="EMBL" id="KE524840">
    <property type="protein sequence ID" value="KFB37271.1"/>
    <property type="molecule type" value="Genomic_DNA"/>
</dbReference>
<dbReference type="GO" id="GO:0031588">
    <property type="term" value="C:nucleotide-activated protein kinase complex"/>
    <property type="evidence" value="ECO:0007669"/>
    <property type="project" value="TreeGrafter"/>
</dbReference>
<dbReference type="PANTHER" id="PTHR10343">
    <property type="entry name" value="5'-AMP-ACTIVATED PROTEIN KINASE , BETA SUBUNIT"/>
    <property type="match status" value="1"/>
</dbReference>
<dbReference type="GO" id="GO:0005634">
    <property type="term" value="C:nucleus"/>
    <property type="evidence" value="ECO:0007669"/>
    <property type="project" value="TreeGrafter"/>
</dbReference>
<dbReference type="Pfam" id="PF16561">
    <property type="entry name" value="AMPK1_CBM"/>
    <property type="match status" value="1"/>
</dbReference>